<dbReference type="GO" id="GO:0003677">
    <property type="term" value="F:DNA binding"/>
    <property type="evidence" value="ECO:0007669"/>
    <property type="project" value="InterPro"/>
</dbReference>
<dbReference type="Gene3D" id="1.10.720.30">
    <property type="entry name" value="SAP domain"/>
    <property type="match status" value="1"/>
</dbReference>
<dbReference type="InterPro" id="IPR018668">
    <property type="entry name" value="DNA-binding_VF530-like"/>
</dbReference>
<dbReference type="KEGG" id="ctai:NCTC12078_01606"/>
<protein>
    <submittedName>
        <fullName evidence="1">Uncharacterized conserved protein (DUF2132)</fullName>
    </submittedName>
</protein>
<evidence type="ECO:0000313" key="2">
    <source>
        <dbReference type="Proteomes" id="UP000290013"/>
    </source>
</evidence>
<dbReference type="InterPro" id="IPR036361">
    <property type="entry name" value="SAP_dom_sf"/>
</dbReference>
<proteinExistence type="predicted"/>
<dbReference type="Pfam" id="PF09905">
    <property type="entry name" value="VF530"/>
    <property type="match status" value="1"/>
</dbReference>
<name>A0A4U8WB76_9FLAO</name>
<sequence>MNSYLYIIMEQQSKDPLHGKRLDAILKDLVEYYHGFEQLGEQINIKCFTDNPSINSSLKFLRKTPWARTKVESLYLYVLRQKKRDEKNKENRNKT</sequence>
<dbReference type="AlphaFoldDB" id="A0A4U8WB76"/>
<organism evidence="1 2">
    <name type="scientific">Chryseobacterium taihuense</name>
    <dbReference type="NCBI Taxonomy" id="1141221"/>
    <lineage>
        <taxon>Bacteria</taxon>
        <taxon>Pseudomonadati</taxon>
        <taxon>Bacteroidota</taxon>
        <taxon>Flavobacteriia</taxon>
        <taxon>Flavobacteriales</taxon>
        <taxon>Weeksellaceae</taxon>
        <taxon>Chryseobacterium group</taxon>
        <taxon>Chryseobacterium</taxon>
    </lineage>
</organism>
<dbReference type="Proteomes" id="UP000290013">
    <property type="component" value="Chromosome"/>
</dbReference>
<gene>
    <name evidence="1" type="ORF">NCTC12078_01606</name>
</gene>
<dbReference type="EMBL" id="LR215974">
    <property type="protein sequence ID" value="VFB03591.1"/>
    <property type="molecule type" value="Genomic_DNA"/>
</dbReference>
<evidence type="ECO:0000313" key="1">
    <source>
        <dbReference type="EMBL" id="VFB03591.1"/>
    </source>
</evidence>
<reference evidence="1 2" key="1">
    <citation type="submission" date="2019-02" db="EMBL/GenBank/DDBJ databases">
        <authorList>
            <consortium name="Pathogen Informatics"/>
        </authorList>
    </citation>
    <scope>NUCLEOTIDE SEQUENCE [LARGE SCALE GENOMIC DNA]</scope>
    <source>
        <strain evidence="1 2">3012STDY6944375</strain>
    </source>
</reference>
<accession>A0A4U8WB76</accession>